<protein>
    <submittedName>
        <fullName evidence="1">Uncharacterized protein</fullName>
    </submittedName>
</protein>
<comment type="caution">
    <text evidence="1">The sequence shown here is derived from an EMBL/GenBank/DDBJ whole genome shotgun (WGS) entry which is preliminary data.</text>
</comment>
<sequence length="63" mass="7274">MSVREKVILEKRQGLGILLCQAIDLINNEQYENAIITLEQAIKKVRDIKILKQNNNKKEVCHA</sequence>
<dbReference type="Proteomes" id="UP000322876">
    <property type="component" value="Unassembled WGS sequence"/>
</dbReference>
<dbReference type="EMBL" id="VFJB01000007">
    <property type="protein sequence ID" value="KAA0257516.1"/>
    <property type="molecule type" value="Genomic_DNA"/>
</dbReference>
<organism evidence="1 2">
    <name type="scientific">Deferribacter autotrophicus</name>
    <dbReference type="NCBI Taxonomy" id="500465"/>
    <lineage>
        <taxon>Bacteria</taxon>
        <taxon>Pseudomonadati</taxon>
        <taxon>Deferribacterota</taxon>
        <taxon>Deferribacteres</taxon>
        <taxon>Deferribacterales</taxon>
        <taxon>Deferribacteraceae</taxon>
        <taxon>Deferribacter</taxon>
    </lineage>
</organism>
<reference evidence="1 2" key="1">
    <citation type="submission" date="2019-06" db="EMBL/GenBank/DDBJ databases">
        <title>Genomic insights into carbon and energy metabolism of Deferribacter autotrophicus revealed new metabolic traits in the phylum Deferribacteres.</title>
        <authorList>
            <person name="Slobodkin A.I."/>
            <person name="Slobodkina G.B."/>
            <person name="Allioux M."/>
            <person name="Alain K."/>
            <person name="Jebbar M."/>
            <person name="Shadrin V."/>
            <person name="Kublanov I.V."/>
            <person name="Toshchakov S.V."/>
            <person name="Bonch-Osmolovskaya E.A."/>
        </authorList>
    </citation>
    <scope>NUCLEOTIDE SEQUENCE [LARGE SCALE GENOMIC DNA]</scope>
    <source>
        <strain evidence="1 2">SL50</strain>
    </source>
</reference>
<proteinExistence type="predicted"/>
<gene>
    <name evidence="1" type="ORF">FHQ18_09240</name>
</gene>
<evidence type="ECO:0000313" key="1">
    <source>
        <dbReference type="EMBL" id="KAA0257516.1"/>
    </source>
</evidence>
<name>A0A5A8F6H2_9BACT</name>
<dbReference type="AlphaFoldDB" id="A0A5A8F6H2"/>
<keyword evidence="2" id="KW-1185">Reference proteome</keyword>
<accession>A0A5A8F6H2</accession>
<dbReference type="RefSeq" id="WP_149266897.1">
    <property type="nucleotide sequence ID" value="NZ_VFJB01000007.1"/>
</dbReference>
<evidence type="ECO:0000313" key="2">
    <source>
        <dbReference type="Proteomes" id="UP000322876"/>
    </source>
</evidence>